<evidence type="ECO:0000256" key="3">
    <source>
        <dbReference type="ARBA" id="ARBA00016512"/>
    </source>
</evidence>
<dbReference type="PROSITE" id="PS00330">
    <property type="entry name" value="HEMOLYSIN_CALCIUM"/>
    <property type="match status" value="28"/>
</dbReference>
<dbReference type="GO" id="GO:0005509">
    <property type="term" value="F:calcium ion binding"/>
    <property type="evidence" value="ECO:0007669"/>
    <property type="project" value="InterPro"/>
</dbReference>
<dbReference type="Pfam" id="PF13229">
    <property type="entry name" value="Beta_helix"/>
    <property type="match status" value="1"/>
</dbReference>
<name>A0A517NR74_9BACT</name>
<dbReference type="Pfam" id="PF00404">
    <property type="entry name" value="Dockerin_1"/>
    <property type="match status" value="1"/>
</dbReference>
<dbReference type="InterPro" id="IPR011050">
    <property type="entry name" value="Pectin_lyase_fold/virulence"/>
</dbReference>
<evidence type="ECO:0000256" key="2">
    <source>
        <dbReference type="ARBA" id="ARBA00004613"/>
    </source>
</evidence>
<feature type="compositionally biased region" description="Low complexity" evidence="5">
    <location>
        <begin position="850"/>
        <end position="862"/>
    </location>
</feature>
<dbReference type="SUPFAM" id="SSF51120">
    <property type="entry name" value="beta-Roll"/>
    <property type="match status" value="10"/>
</dbReference>
<accession>A0A517NR74</accession>
<feature type="compositionally biased region" description="Acidic residues" evidence="5">
    <location>
        <begin position="917"/>
        <end position="926"/>
    </location>
</feature>
<dbReference type="InterPro" id="IPR039448">
    <property type="entry name" value="Beta_helix"/>
</dbReference>
<dbReference type="PANTHER" id="PTHR38340">
    <property type="entry name" value="S-LAYER PROTEIN"/>
    <property type="match status" value="1"/>
</dbReference>
<dbReference type="GO" id="GO:0004553">
    <property type="term" value="F:hydrolase activity, hydrolyzing O-glycosyl compounds"/>
    <property type="evidence" value="ECO:0007669"/>
    <property type="project" value="InterPro"/>
</dbReference>
<dbReference type="EMBL" id="CP036526">
    <property type="protein sequence ID" value="QDT09622.1"/>
    <property type="molecule type" value="Genomic_DNA"/>
</dbReference>
<dbReference type="InterPro" id="IPR018247">
    <property type="entry name" value="EF_Hand_1_Ca_BS"/>
</dbReference>
<dbReference type="GO" id="GO:0005576">
    <property type="term" value="C:extracellular region"/>
    <property type="evidence" value="ECO:0007669"/>
    <property type="project" value="UniProtKB-SubCell"/>
</dbReference>
<evidence type="ECO:0000256" key="1">
    <source>
        <dbReference type="ARBA" id="ARBA00002822"/>
    </source>
</evidence>
<keyword evidence="4" id="KW-0964">Secreted</keyword>
<dbReference type="SMART" id="SM00710">
    <property type="entry name" value="PbH1"/>
    <property type="match status" value="14"/>
</dbReference>
<feature type="domain" description="Right handed beta helix" evidence="6">
    <location>
        <begin position="2106"/>
        <end position="2221"/>
    </location>
</feature>
<dbReference type="Gene3D" id="2.150.10.10">
    <property type="entry name" value="Serralysin-like metalloprotease, C-terminal"/>
    <property type="match status" value="10"/>
</dbReference>
<dbReference type="InterPro" id="IPR001343">
    <property type="entry name" value="Hemolysn_Ca-bd"/>
</dbReference>
<dbReference type="Pfam" id="PF00353">
    <property type="entry name" value="HemolysinCabind"/>
    <property type="match status" value="19"/>
</dbReference>
<feature type="compositionally biased region" description="Acidic residues" evidence="5">
    <location>
        <begin position="863"/>
        <end position="877"/>
    </location>
</feature>
<proteinExistence type="predicted"/>
<dbReference type="SUPFAM" id="SSF51126">
    <property type="entry name" value="Pectin lyase-like"/>
    <property type="match status" value="2"/>
</dbReference>
<reference evidence="7 8" key="1">
    <citation type="submission" date="2019-02" db="EMBL/GenBank/DDBJ databases">
        <title>Deep-cultivation of Planctomycetes and their phenomic and genomic characterization uncovers novel biology.</title>
        <authorList>
            <person name="Wiegand S."/>
            <person name="Jogler M."/>
            <person name="Boedeker C."/>
            <person name="Pinto D."/>
            <person name="Vollmers J."/>
            <person name="Rivas-Marin E."/>
            <person name="Kohn T."/>
            <person name="Peeters S.H."/>
            <person name="Heuer A."/>
            <person name="Rast P."/>
            <person name="Oberbeckmann S."/>
            <person name="Bunk B."/>
            <person name="Jeske O."/>
            <person name="Meyerdierks A."/>
            <person name="Storesund J.E."/>
            <person name="Kallscheuer N."/>
            <person name="Luecker S."/>
            <person name="Lage O.M."/>
            <person name="Pohl T."/>
            <person name="Merkel B.J."/>
            <person name="Hornburger P."/>
            <person name="Mueller R.-W."/>
            <person name="Bruemmer F."/>
            <person name="Labrenz M."/>
            <person name="Spormann A.M."/>
            <person name="Op den Camp H."/>
            <person name="Overmann J."/>
            <person name="Amann R."/>
            <person name="Jetten M.S.M."/>
            <person name="Mascher T."/>
            <person name="Medema M.H."/>
            <person name="Devos D.P."/>
            <person name="Kaster A.-K."/>
            <person name="Ovreas L."/>
            <person name="Rohde M."/>
            <person name="Galperin M.Y."/>
            <person name="Jogler C."/>
        </authorList>
    </citation>
    <scope>NUCLEOTIDE SEQUENCE [LARGE SCALE GENOMIC DNA]</scope>
    <source>
        <strain evidence="7 8">K23_9</strain>
    </source>
</reference>
<dbReference type="InterPro" id="IPR006626">
    <property type="entry name" value="PbH1"/>
</dbReference>
<dbReference type="PRINTS" id="PR00313">
    <property type="entry name" value="CABNDNGRPT"/>
</dbReference>
<evidence type="ECO:0000313" key="8">
    <source>
        <dbReference type="Proteomes" id="UP000319817"/>
    </source>
</evidence>
<evidence type="ECO:0000259" key="6">
    <source>
        <dbReference type="Pfam" id="PF13229"/>
    </source>
</evidence>
<feature type="region of interest" description="Disordered" evidence="5">
    <location>
        <begin position="1519"/>
        <end position="1538"/>
    </location>
</feature>
<evidence type="ECO:0000256" key="5">
    <source>
        <dbReference type="SAM" id="MobiDB-lite"/>
    </source>
</evidence>
<feature type="region of interest" description="Disordered" evidence="5">
    <location>
        <begin position="822"/>
        <end position="942"/>
    </location>
</feature>
<dbReference type="GO" id="GO:0000272">
    <property type="term" value="P:polysaccharide catabolic process"/>
    <property type="evidence" value="ECO:0007669"/>
    <property type="project" value="InterPro"/>
</dbReference>
<evidence type="ECO:0000256" key="4">
    <source>
        <dbReference type="ARBA" id="ARBA00022525"/>
    </source>
</evidence>
<keyword evidence="8" id="KW-1185">Reference proteome</keyword>
<dbReference type="InterPro" id="IPR050557">
    <property type="entry name" value="RTX_toxin/Mannuronan_C5-epim"/>
</dbReference>
<protein>
    <recommendedName>
        <fullName evidence="3">Probable pectate lyase C</fullName>
    </recommendedName>
</protein>
<dbReference type="PANTHER" id="PTHR38340:SF1">
    <property type="entry name" value="S-LAYER PROTEIN"/>
    <property type="match status" value="1"/>
</dbReference>
<comment type="subcellular location">
    <subcellularLocation>
        <location evidence="2">Secreted</location>
    </subcellularLocation>
</comment>
<dbReference type="InterPro" id="IPR018511">
    <property type="entry name" value="Hemolysin-typ_Ca-bd_CS"/>
</dbReference>
<evidence type="ECO:0000313" key="7">
    <source>
        <dbReference type="EMBL" id="QDT09622.1"/>
    </source>
</evidence>
<gene>
    <name evidence="7" type="primary">cya_1</name>
    <name evidence="7" type="ORF">K239x_15700</name>
</gene>
<dbReference type="InterPro" id="IPR011049">
    <property type="entry name" value="Serralysin-like_metalloprot_C"/>
</dbReference>
<dbReference type="InterPro" id="IPR002105">
    <property type="entry name" value="Dockerin_1_rpt"/>
</dbReference>
<comment type="function">
    <text evidence="1">Converts beta-D-mannuronic acid (M) to alpha-L-guluronic acid (G), producing a polymer with gel-forming capacity, required for the formation of the cyst coat.</text>
</comment>
<sequence length="2654" mass="268908">MLSQSDIRDAWRSRTRAALRLAIGGSGGSRIRFGFGWILRGVWGCFVQRWTVVSQQVVSQQVVRRQRRMMVAQNLERRQLLAADWLPAAAEVGLQSDVQMIQQYTVGELIPTSAVQTPMQNLHNRFDVNADNAVTPLDALNTINYLASPVSVQADLTAPKTNGGQGFFPDVDGDGAVSPVDLLEVLNELAAMNRSERSERLEAISQSETFTQAAPEPSANTACTVVEVGLLATVDVDDGSLIADSITCLASYIDATPTVDRGMVTVSQSTAFSESLRLQDDIVLNIQDGVTLTLDTYLDPSDLINGGPAIRLNNTTGSGVTGSGTLDFAGNSRQGIYGVAMHDAVIGNVDATGLDPAKLRVVGWQYGVFFASTVDVAASNLTIANLEITEPHSTFVEYPLTVTNRPGANGQWVDGLTVTNLLVDGGQPDGLGGKVGGAHGVNNPFTADQIAIQGVHNATLTNVESLNGGENGLTVSWGSRNVVLTDVTIDNPDAHAFNIGGSGQAIDVVSEAGFVQGQQIVGVTSGTTAEVFQVYPGRIWVKDTGGNRFAIGEVLDVTDAGVSVSTTVIKAFRTENITVENAATKQAGRNIHSAVNGDGDLIAFSDVFIQQGNNIAINNSQFDSLGRSDGATGVADHYGINAAISMFSISGNEFVNYGDSQTPVVTSANTTQSAGTPESNAIDGTVDADAIVGTVFADIIVGEGGDDWLQGRDGNDWIEGDDGADLLSGENGDDTIDGGAGDDYLIGGDDDDHLVGGMGVDELFGQDGADVLTGGEDADYLSGGDGDDQLDGGTGSDTIIGGQGHDTIMAGDGDDTVRGIGGDDSISGGAGVDQLQGEGGSDTILGGSGDDLIQGGLGADQLDGGDDDDFVSGEEGNDTVSGGLGTDVVYGGDGNDWVSGEDGDDTLRGDAGNDTIDGGDGDDSLDGGEGNDQLSGGIGDDNLKGGLGSDVLDGGDGRDIADYRNAVTGITVDLLDPTLNLGADAVGDTYVAVEDLYGTALADVLFGSGQDNWLNGENGNDILYGRDGDDTVNGAEGDDTLIGGPGADELRGNDGVDTASYADSLTGVTIDIESLSTNTGDAAGDQYFAVERIVATSHSDQLWGSGAVEIFIGGAGDDNLNGRGGDDILEGGQGDDVLEGGIGSDVIRGGEGIDTATYVSGNGWVKASLSDPLFNEGAAIGDTLEDIENLSGTDFNDTLEGDASANILSGGLGRDELRGFGGDDLLLGGDGEDKLIGGLGADDLRGGDGIDRADYQSAGAGVVVDLLALVSNAGEAAGDLFTDVENIGGSLFADSLYGDEGVNEVVGDLGDDWLFGRGGDDVLIAGDGDDTLDGGSGADVINGGLGSDVATYARAGSGVTIDLITPASNAGEAFGDTFFSIEQFIGSDWDDVFLGSLGGNVLMGGAGNDFLNGRGGPDTLMGGEGDDVLEGDTGADQLHGGSGIDAASYAGGATFVRAYLFDSLLNKGVAVGDVFDSIENLIGTDFNDILFGDEIGNLLVGGFGDDMLSGLAGDDTLQGGGGDDKLSGGEGADDLQGGEGVDVASYRDALSGVVADLTSTLGSTGEAAGDVFTDIEDIDGTDFEDSLLGDLAENELAGFVGNDLLDGRGGDDILSGGDGDDTLVGGAGADVLNGGAGSDVVTYAASTAGVTIDLEDLSANLGDAAGDTFIAVESYVATAFADVIAGNGGVNNFQAGEGDDFVDGRGGSDTLRGGGGNDVLQGGRGADALLGGDGVDAASYADATSIVRVYLANPQDNNGIADGDTYDSIENLVGSDFNDTLVGDTAANGILGGFGNDGIEGGAGADTLDGQDGNDRLTGGLGDDWLTGGAGNDRFIFAPGWGHDTVSDFANDGAEKLDVRGIAGLHAVEDLVITDGPTGVLIEFQGDSITLVGLSSADVDRLDFFFDPRINVAPTTTSLGETAAVNKNALVTTGGVIGFADPDVSDSHTATTTFVSSTHSSQLGALNAAVSGVTPSGEVTWDYSVDNSAIQFLAAGESITENYVVTISDDQGGSVDVSVVLTIHGDAVNQYVVNTVGDKPDVDLSDGIPRDEDGNVSLRAAIMQANATPANTVNQVRFEVPTASGEAVVVAVQSALPKVTSLIQLDGIQIDDAMQARPNVVIDGAAITTGIVDGFRVEADAVKVSNLDIVNFTSDAIEVRLADGVVIDSVLAADNGGAGIRLNNATNSHLMDSVIVGNGSSGVQVVGATPAQGNHISGNRIGLVEDDSPAGNGAFGVQILASENFVTDNVISGNTRTGLVISGVNASGNQVQGNRIGTNASGTAAVPNGAFGIIVASANGNLIGGPDSVDRNLVSGNGGSGVSISSGSSNTTVENNLIGLDVSGTIAIANGGNGIYLRAGAVNNLVVSNFVAANAGSQIALVAANTTGNTIRSNHLGFGTDFAQFSGGINSILVKSPGNTIGGPLATDANFITGSTTGISLNGVTASGNLIQNNRIGTDDQVPRGANHGMVNGVQFLQGAKENFITENVIAYCSGDAIRSPNGGVGNLFSRNTLYSNHTAIDLGGNGNAVNDPGDSDTGPNQYQNTPIGIGTILISPTGGDLADVTIVYAVDSDPLNATYPLLIDFFFSDGNGKEAFYIGSDVYLEVDQLAGNKTVTISGVAINDVPLQVGVATATDDLGNTSELSAPIALQIL</sequence>
<dbReference type="Proteomes" id="UP000319817">
    <property type="component" value="Chromosome"/>
</dbReference>
<dbReference type="Gene3D" id="2.160.20.10">
    <property type="entry name" value="Single-stranded right-handed beta-helix, Pectin lyase-like"/>
    <property type="match status" value="2"/>
</dbReference>
<dbReference type="InterPro" id="IPR012334">
    <property type="entry name" value="Pectin_lyas_fold"/>
</dbReference>
<dbReference type="PROSITE" id="PS00018">
    <property type="entry name" value="EF_HAND_1"/>
    <property type="match status" value="1"/>
</dbReference>
<organism evidence="7 8">
    <name type="scientific">Stieleria marina</name>
    <dbReference type="NCBI Taxonomy" id="1930275"/>
    <lineage>
        <taxon>Bacteria</taxon>
        <taxon>Pseudomonadati</taxon>
        <taxon>Planctomycetota</taxon>
        <taxon>Planctomycetia</taxon>
        <taxon>Pirellulales</taxon>
        <taxon>Pirellulaceae</taxon>
        <taxon>Stieleria</taxon>
    </lineage>
</organism>